<feature type="region of interest" description="Disordered" evidence="1">
    <location>
        <begin position="599"/>
        <end position="661"/>
    </location>
</feature>
<dbReference type="EMBL" id="SFCI01002455">
    <property type="protein sequence ID" value="TFY73884.1"/>
    <property type="molecule type" value="Genomic_DNA"/>
</dbReference>
<evidence type="ECO:0000256" key="1">
    <source>
        <dbReference type="SAM" id="MobiDB-lite"/>
    </source>
</evidence>
<proteinExistence type="predicted"/>
<protein>
    <recommendedName>
        <fullName evidence="2">JmjC domain-containing protein</fullName>
    </recommendedName>
</protein>
<feature type="domain" description="JmjC" evidence="2">
    <location>
        <begin position="676"/>
        <end position="834"/>
    </location>
</feature>
<gene>
    <name evidence="3" type="ORF">EWM64_g10128</name>
</gene>
<dbReference type="Gene3D" id="2.60.120.650">
    <property type="entry name" value="Cupin"/>
    <property type="match status" value="1"/>
</dbReference>
<dbReference type="SUPFAM" id="SSF51197">
    <property type="entry name" value="Clavaminate synthase-like"/>
    <property type="match status" value="1"/>
</dbReference>
<dbReference type="Proteomes" id="UP000298061">
    <property type="component" value="Unassembled WGS sequence"/>
</dbReference>
<comment type="caution">
    <text evidence="3">The sequence shown here is derived from an EMBL/GenBank/DDBJ whole genome shotgun (WGS) entry which is preliminary data.</text>
</comment>
<dbReference type="PROSITE" id="PS51184">
    <property type="entry name" value="JMJC"/>
    <property type="match status" value="1"/>
</dbReference>
<dbReference type="AlphaFoldDB" id="A0A4Y9ZHI3"/>
<sequence length="931" mass="102210">MPSKSMAGEVKPVPPYPARRPVPDGLDGTMKFSFIPIRCEATGPGCPYEIPRGTREKKSKNEQSATEVTEYIYCCAIVYGPHEPVETYREPGDVWVNTGPNKSVWVVNGDGNCIRWPGNEGAGSVSHPWFASLHLWYGGEQMWNWWDNNKNLRSCRSRQRTADNAFGYWMREQGRTGNGTKAKLGNDVDAVTNWLEVLKSDGDPPEDGLVTRKRWNPPKRSKQEPESGGLSGQAMDTQEDGAHDPSLVKRKRSGPPDGGRNPKRSKEDLESGGPSVEAIDTQDDGASDPHTAKQKPYIPVYDPALFSGGTDSVPQSASTQHGLPLDCCVAGRDGKEWPRGSPEITWLNGLRTVLPYVKSPKTPFNFDAYAVMNMARSRFVPMEEGDNDAPVTVIKVRDNERGTFSGLTSSGSSDKEQARVLGAIDRALSIGKCAVISGWTPSGPRVEFDEAGLEALHFNLDANVEWQCARKRDAERSDRISPLSNADGPDNMDEDTSDGSEGGLLDFSGSSDEEEDDDAPIPGSRDIHRSAPLRSFIRLAKKPDECGNILDAPDIDGEVPWFIRALADDTAAWRASGNVGFSKQASKSLAAAFANKVAPGMQAKPPKGGQAQNATGRNAKDKSAATASIRSRPNGTETGGKTKDKNTRERPTKPKVKGASANAAAADVAALRSARARSALSKSVLKTKMGATADDLGPQAVNMDTHKLRNRKLVTAGGFYTSTHFDANGYATWVTIRTGAKLWVIRKFRKDRLERGKVRDIIKLYESMATGDEAIVGYEWSDGYALFLHEGITLVIPPGVIHEVYTPVNTIAIGGRFLTYNSIHLTQWCRFVDRSLHSSLTNAEHITIGRSVCRMVIALRKLRRTIQYRTFLALADMVISPQSYQSRYYRDESYTAHAWEDLEEWKEARRIVQAVLDAQAIISPEEEVHIA</sequence>
<evidence type="ECO:0000259" key="2">
    <source>
        <dbReference type="PROSITE" id="PS51184"/>
    </source>
</evidence>
<dbReference type="STRING" id="135208.A0A4Y9ZHI3"/>
<name>A0A4Y9ZHI3_9AGAM</name>
<feature type="region of interest" description="Disordered" evidence="1">
    <location>
        <begin position="1"/>
        <end position="22"/>
    </location>
</feature>
<feature type="compositionally biased region" description="Basic residues" evidence="1">
    <location>
        <begin position="211"/>
        <end position="220"/>
    </location>
</feature>
<evidence type="ECO:0000313" key="4">
    <source>
        <dbReference type="Proteomes" id="UP000298061"/>
    </source>
</evidence>
<evidence type="ECO:0000313" key="3">
    <source>
        <dbReference type="EMBL" id="TFY73884.1"/>
    </source>
</evidence>
<feature type="compositionally biased region" description="Polar residues" evidence="1">
    <location>
        <begin position="625"/>
        <end position="636"/>
    </location>
</feature>
<dbReference type="OrthoDB" id="2638553at2759"/>
<feature type="region of interest" description="Disordered" evidence="1">
    <location>
        <begin position="197"/>
        <end position="296"/>
    </location>
</feature>
<feature type="non-terminal residue" evidence="3">
    <location>
        <position position="931"/>
    </location>
</feature>
<reference evidence="3 4" key="1">
    <citation type="submission" date="2019-02" db="EMBL/GenBank/DDBJ databases">
        <title>Genome sequencing of the rare red list fungi Hericium alpestre (H. flagellum).</title>
        <authorList>
            <person name="Buettner E."/>
            <person name="Kellner H."/>
        </authorList>
    </citation>
    <scope>NUCLEOTIDE SEQUENCE [LARGE SCALE GENOMIC DNA]</scope>
    <source>
        <strain evidence="3 4">DSM 108284</strain>
    </source>
</reference>
<organism evidence="3 4">
    <name type="scientific">Hericium alpestre</name>
    <dbReference type="NCBI Taxonomy" id="135208"/>
    <lineage>
        <taxon>Eukaryota</taxon>
        <taxon>Fungi</taxon>
        <taxon>Dikarya</taxon>
        <taxon>Basidiomycota</taxon>
        <taxon>Agaricomycotina</taxon>
        <taxon>Agaricomycetes</taxon>
        <taxon>Russulales</taxon>
        <taxon>Hericiaceae</taxon>
        <taxon>Hericium</taxon>
    </lineage>
</organism>
<feature type="compositionally biased region" description="Basic and acidic residues" evidence="1">
    <location>
        <begin position="640"/>
        <end position="652"/>
    </location>
</feature>
<keyword evidence="4" id="KW-1185">Reference proteome</keyword>
<feature type="region of interest" description="Disordered" evidence="1">
    <location>
        <begin position="475"/>
        <end position="527"/>
    </location>
</feature>
<accession>A0A4Y9ZHI3</accession>
<dbReference type="InterPro" id="IPR003347">
    <property type="entry name" value="JmjC_dom"/>
</dbReference>